<organism evidence="1 2">
    <name type="scientific">Ambrosiozyma monospora</name>
    <name type="common">Yeast</name>
    <name type="synonym">Endomycopsis monosporus</name>
    <dbReference type="NCBI Taxonomy" id="43982"/>
    <lineage>
        <taxon>Eukaryota</taxon>
        <taxon>Fungi</taxon>
        <taxon>Dikarya</taxon>
        <taxon>Ascomycota</taxon>
        <taxon>Saccharomycotina</taxon>
        <taxon>Pichiomycetes</taxon>
        <taxon>Pichiales</taxon>
        <taxon>Pichiaceae</taxon>
        <taxon>Ambrosiozyma</taxon>
    </lineage>
</organism>
<reference evidence="1" key="1">
    <citation type="submission" date="2023-04" db="EMBL/GenBank/DDBJ databases">
        <title>Ambrosiozyma monospora NBRC 10751.</title>
        <authorList>
            <person name="Ichikawa N."/>
            <person name="Sato H."/>
            <person name="Tonouchi N."/>
        </authorList>
    </citation>
    <scope>NUCLEOTIDE SEQUENCE</scope>
    <source>
        <strain evidence="1">NBRC 10751</strain>
    </source>
</reference>
<name>A0ACB5T9N3_AMBMO</name>
<sequence>MSLRKSLYKQYNRSGTASSSFINLADADTGEKHWVRDWYDPPIPSSLEAAGAINGFGQLQKHQNGNASGFHLSGSGTGLSSGMGSTESTPQPQSNGGTLTAVGSQLSLAGASQSQTPQPYKTYGFKIKTWVMTDSEFQATKDCENEEVDTIINLESFKYGIKKQVAKVAGEEDEVNEAGLTEADIKSAVGGGDGGGSLFSNYN</sequence>
<keyword evidence="2" id="KW-1185">Reference proteome</keyword>
<evidence type="ECO:0000313" key="2">
    <source>
        <dbReference type="Proteomes" id="UP001165064"/>
    </source>
</evidence>
<dbReference type="EMBL" id="BSXS01005033">
    <property type="protein sequence ID" value="GME83850.1"/>
    <property type="molecule type" value="Genomic_DNA"/>
</dbReference>
<protein>
    <submittedName>
        <fullName evidence="1">Unnamed protein product</fullName>
    </submittedName>
</protein>
<comment type="caution">
    <text evidence="1">The sequence shown here is derived from an EMBL/GenBank/DDBJ whole genome shotgun (WGS) entry which is preliminary data.</text>
</comment>
<evidence type="ECO:0000313" key="1">
    <source>
        <dbReference type="EMBL" id="GME83850.1"/>
    </source>
</evidence>
<gene>
    <name evidence="1" type="ORF">Amon02_000644700</name>
</gene>
<accession>A0ACB5T9N3</accession>
<proteinExistence type="predicted"/>
<dbReference type="Proteomes" id="UP001165064">
    <property type="component" value="Unassembled WGS sequence"/>
</dbReference>